<organism evidence="2 3">
    <name type="scientific">Spirosoma arboris</name>
    <dbReference type="NCBI Taxonomy" id="2682092"/>
    <lineage>
        <taxon>Bacteria</taxon>
        <taxon>Pseudomonadati</taxon>
        <taxon>Bacteroidota</taxon>
        <taxon>Cytophagia</taxon>
        <taxon>Cytophagales</taxon>
        <taxon>Cytophagaceae</taxon>
        <taxon>Spirosoma</taxon>
    </lineage>
</organism>
<feature type="domain" description="CBM3" evidence="1">
    <location>
        <begin position="1"/>
        <end position="71"/>
    </location>
</feature>
<dbReference type="SUPFAM" id="SSF49384">
    <property type="entry name" value="Carbohydrate-binding domain"/>
    <property type="match status" value="2"/>
</dbReference>
<keyword evidence="3" id="KW-1185">Reference proteome</keyword>
<reference evidence="2 3" key="1">
    <citation type="submission" date="2019-12" db="EMBL/GenBank/DDBJ databases">
        <title>Spirosoma sp. HMF4905 genome sequencing and assembly.</title>
        <authorList>
            <person name="Kang H."/>
            <person name="Cha I."/>
            <person name="Kim H."/>
            <person name="Joh K."/>
        </authorList>
    </citation>
    <scope>NUCLEOTIDE SEQUENCE [LARGE SCALE GENOMIC DNA]</scope>
    <source>
        <strain evidence="2 3">HMF4905</strain>
    </source>
</reference>
<evidence type="ECO:0000313" key="3">
    <source>
        <dbReference type="Proteomes" id="UP000436006"/>
    </source>
</evidence>
<dbReference type="EMBL" id="WPIN01000014">
    <property type="protein sequence ID" value="MVM34187.1"/>
    <property type="molecule type" value="Genomic_DNA"/>
</dbReference>
<accession>A0A7K1SK57</accession>
<dbReference type="SMART" id="SM01067">
    <property type="entry name" value="CBM_3"/>
    <property type="match status" value="1"/>
</dbReference>
<evidence type="ECO:0000259" key="1">
    <source>
        <dbReference type="PROSITE" id="PS51172"/>
    </source>
</evidence>
<dbReference type="RefSeq" id="WP_157589001.1">
    <property type="nucleotide sequence ID" value="NZ_WPIN01000014.1"/>
</dbReference>
<dbReference type="GO" id="GO:0030248">
    <property type="term" value="F:cellulose binding"/>
    <property type="evidence" value="ECO:0007669"/>
    <property type="project" value="InterPro"/>
</dbReference>
<comment type="caution">
    <text evidence="2">The sequence shown here is derived from an EMBL/GenBank/DDBJ whole genome shotgun (WGS) entry which is preliminary data.</text>
</comment>
<sequence>MGYLEYSFLATAGNLADNSNSGPIQNGIGKQDWTNFNEADDYSYANNGSYTKNSRITAYRNGMLIWGTEPATVNTVQSLKISTENKSSTTTNSISTYLQLNNVGNVPVNYSDLKVRYYFTSDGTPSLNFYLDYAMLGNSNVKGQFIKINPPLANADTYLEITFPNLSKLYPLSGIGNIQYRIAKQDWSNFNQSNDYSYHNGSSPMSENNRVVVYLASQRVYGTEPGAGARVGTELTEPNLSVTVLGNPVRGTELAVEVRGAESQPLRFQLTDLQGKVVSERLLEVAGSVEQQRLVVSEGVNGLLLLQVSTPIQRQIVKVLLEK</sequence>
<gene>
    <name evidence="2" type="ORF">GO755_29415</name>
</gene>
<dbReference type="InterPro" id="IPR008965">
    <property type="entry name" value="CBM2/CBM3_carb-bd_dom_sf"/>
</dbReference>
<proteinExistence type="predicted"/>
<dbReference type="AlphaFoldDB" id="A0A7K1SK57"/>
<dbReference type="Gene3D" id="2.60.40.710">
    <property type="entry name" value="Endoglucanase-like"/>
    <property type="match status" value="2"/>
</dbReference>
<protein>
    <recommendedName>
        <fullName evidence="1">CBM3 domain-containing protein</fullName>
    </recommendedName>
</protein>
<evidence type="ECO:0000313" key="2">
    <source>
        <dbReference type="EMBL" id="MVM34187.1"/>
    </source>
</evidence>
<dbReference type="InterPro" id="IPR036966">
    <property type="entry name" value="CBM3_sf"/>
</dbReference>
<dbReference type="PROSITE" id="PS51172">
    <property type="entry name" value="CBM3"/>
    <property type="match status" value="2"/>
</dbReference>
<dbReference type="Pfam" id="PF00942">
    <property type="entry name" value="CBM_3"/>
    <property type="match status" value="1"/>
</dbReference>
<dbReference type="InterPro" id="IPR001956">
    <property type="entry name" value="CBM3"/>
</dbReference>
<dbReference type="Proteomes" id="UP000436006">
    <property type="component" value="Unassembled WGS sequence"/>
</dbReference>
<dbReference type="GO" id="GO:0005975">
    <property type="term" value="P:carbohydrate metabolic process"/>
    <property type="evidence" value="ECO:0007669"/>
    <property type="project" value="InterPro"/>
</dbReference>
<name>A0A7K1SK57_9BACT</name>
<feature type="domain" description="CBM3" evidence="1">
    <location>
        <begin position="74"/>
        <end position="226"/>
    </location>
</feature>